<dbReference type="Proteomes" id="UP000199322">
    <property type="component" value="Unassembled WGS sequence"/>
</dbReference>
<dbReference type="Gene3D" id="3.90.25.10">
    <property type="entry name" value="UDP-galactose 4-epimerase, domain 1"/>
    <property type="match status" value="1"/>
</dbReference>
<sequence length="315" mass="37506">MKLLVTGCAGFIGFNYIKYTLKNINHKIFGIDKMTYAANPEIKDIHDDNFKFLQLDINNSKIKNIIDDFNPDYIINFAAETHVDNSFQKPNEFLINNVQGVLNLLNFINPKIKFIQISTDEVYGESEHPKAETDRLLPSNPYAVSKSSADLYVQSYRKTHNIKAYILRLTNNFGPYQNKEKLIPKYINALVENEKFPLYNKGEHYRTWLHTKETCYYINQLIEKNLEPGIYNLTSENTIKNIDLLKLIHETLSKKINLNYDFFEYFDYKNERIYHDFRYKMNDDKLRSIIKYNRRNFAEELEETVDFYLKKWESK</sequence>
<dbReference type="EMBL" id="FMYV01000001">
    <property type="protein sequence ID" value="SDB96512.1"/>
    <property type="molecule type" value="Genomic_DNA"/>
</dbReference>
<dbReference type="STRING" id="28234.SAMN04488588_0064"/>
<dbReference type="SUPFAM" id="SSF51735">
    <property type="entry name" value="NAD(P)-binding Rossmann-fold domains"/>
    <property type="match status" value="1"/>
</dbReference>
<dbReference type="InterPro" id="IPR036291">
    <property type="entry name" value="NAD(P)-bd_dom_sf"/>
</dbReference>
<protein>
    <submittedName>
        <fullName evidence="2">dTDP-glucose 4,6-dehydratase</fullName>
    </submittedName>
</protein>
<dbReference type="Pfam" id="PF16363">
    <property type="entry name" value="GDP_Man_Dehyd"/>
    <property type="match status" value="1"/>
</dbReference>
<name>A0A1G6HQJ6_9BACT</name>
<keyword evidence="3" id="KW-1185">Reference proteome</keyword>
<organism evidence="2 3">
    <name type="scientific">Geotoga petraea</name>
    <dbReference type="NCBI Taxonomy" id="28234"/>
    <lineage>
        <taxon>Bacteria</taxon>
        <taxon>Thermotogati</taxon>
        <taxon>Thermotogota</taxon>
        <taxon>Thermotogae</taxon>
        <taxon>Petrotogales</taxon>
        <taxon>Petrotogaceae</taxon>
        <taxon>Geotoga</taxon>
    </lineage>
</organism>
<accession>A0A1G6HQJ6</accession>
<proteinExistence type="predicted"/>
<evidence type="ECO:0000313" key="3">
    <source>
        <dbReference type="Proteomes" id="UP000199322"/>
    </source>
</evidence>
<reference evidence="2 3" key="1">
    <citation type="submission" date="2016-10" db="EMBL/GenBank/DDBJ databases">
        <authorList>
            <person name="de Groot N.N."/>
        </authorList>
    </citation>
    <scope>NUCLEOTIDE SEQUENCE [LARGE SCALE GENOMIC DNA]</scope>
    <source>
        <strain evidence="2 3">WG14</strain>
    </source>
</reference>
<dbReference type="RefSeq" id="WP_176759799.1">
    <property type="nucleotide sequence ID" value="NZ_FMYV01000001.1"/>
</dbReference>
<dbReference type="Gene3D" id="3.40.50.720">
    <property type="entry name" value="NAD(P)-binding Rossmann-like Domain"/>
    <property type="match status" value="1"/>
</dbReference>
<dbReference type="PANTHER" id="PTHR43000">
    <property type="entry name" value="DTDP-D-GLUCOSE 4,6-DEHYDRATASE-RELATED"/>
    <property type="match status" value="1"/>
</dbReference>
<evidence type="ECO:0000313" key="2">
    <source>
        <dbReference type="EMBL" id="SDB96512.1"/>
    </source>
</evidence>
<gene>
    <name evidence="2" type="ORF">SAMN04488588_0064</name>
</gene>
<dbReference type="AlphaFoldDB" id="A0A1G6HQJ6"/>
<feature type="domain" description="NAD(P)-binding" evidence="1">
    <location>
        <begin position="4"/>
        <end position="261"/>
    </location>
</feature>
<evidence type="ECO:0000259" key="1">
    <source>
        <dbReference type="Pfam" id="PF16363"/>
    </source>
</evidence>
<dbReference type="InterPro" id="IPR016040">
    <property type="entry name" value="NAD(P)-bd_dom"/>
</dbReference>